<dbReference type="OrthoDB" id="1377054at2"/>
<evidence type="ECO:0000313" key="2">
    <source>
        <dbReference type="Proteomes" id="UP000184172"/>
    </source>
</evidence>
<protein>
    <submittedName>
        <fullName evidence="1">Uncharacterized protein</fullName>
    </submittedName>
</protein>
<dbReference type="RefSeq" id="WP_073219830.1">
    <property type="nucleotide sequence ID" value="NZ_FNNS01000020.1"/>
</dbReference>
<dbReference type="AlphaFoldDB" id="A0A1M6KK41"/>
<keyword evidence="2" id="KW-1185">Reference proteome</keyword>
<dbReference type="Proteomes" id="UP000184172">
    <property type="component" value="Unassembled WGS sequence"/>
</dbReference>
<name>A0A1M6KK41_9FLAO</name>
<dbReference type="EMBL" id="FQYV01000020">
    <property type="protein sequence ID" value="SHJ59324.1"/>
    <property type="molecule type" value="Genomic_DNA"/>
</dbReference>
<gene>
    <name evidence="1" type="ORF">SAMN04487908_12062</name>
</gene>
<reference evidence="2" key="1">
    <citation type="submission" date="2016-11" db="EMBL/GenBank/DDBJ databases">
        <authorList>
            <person name="Varghese N."/>
            <person name="Submissions S."/>
        </authorList>
    </citation>
    <scope>NUCLEOTIDE SEQUENCE [LARGE SCALE GENOMIC DNA]</scope>
    <source>
        <strain evidence="2">DSM 26349</strain>
    </source>
</reference>
<accession>A0A1M6KK41</accession>
<sequence>MKVGRPKGSKNKSTAEVRAKFQELIENNLSQFQDDLNSLEPLERLNILLKLSKFVLPTLKATDIVEDTKNVLEISFYDPEKKEYETISTDTDKFRITDIYNPDRVKQ</sequence>
<dbReference type="STRING" id="797419.SAMN05216556_12010"/>
<evidence type="ECO:0000313" key="1">
    <source>
        <dbReference type="EMBL" id="SHJ59324.1"/>
    </source>
</evidence>
<organism evidence="1 2">
    <name type="scientific">Aequorivita viscosa</name>
    <dbReference type="NCBI Taxonomy" id="797419"/>
    <lineage>
        <taxon>Bacteria</taxon>
        <taxon>Pseudomonadati</taxon>
        <taxon>Bacteroidota</taxon>
        <taxon>Flavobacteriia</taxon>
        <taxon>Flavobacteriales</taxon>
        <taxon>Flavobacteriaceae</taxon>
        <taxon>Aequorivita</taxon>
    </lineage>
</organism>
<proteinExistence type="predicted"/>